<dbReference type="HAMAP" id="MF_00321">
    <property type="entry name" value="GTPase_EngB"/>
    <property type="match status" value="1"/>
</dbReference>
<keyword evidence="8 10" id="KW-0717">Septation</keyword>
<evidence type="ECO:0000259" key="11">
    <source>
        <dbReference type="PROSITE" id="PS51706"/>
    </source>
</evidence>
<dbReference type="AlphaFoldDB" id="A0A927BCS7"/>
<evidence type="ECO:0000256" key="4">
    <source>
        <dbReference type="ARBA" id="ARBA00022723"/>
    </source>
</evidence>
<accession>A0A927BCS7</accession>
<keyword evidence="7 10" id="KW-0342">GTP-binding</keyword>
<dbReference type="InterPro" id="IPR019987">
    <property type="entry name" value="GTP-bd_ribosome_bio_YsxC"/>
</dbReference>
<comment type="similarity">
    <text evidence="2 10">Belongs to the TRAFAC class TrmE-Era-EngA-EngB-Septin-like GTPase superfamily. EngB GTPase family.</text>
</comment>
<evidence type="ECO:0000256" key="6">
    <source>
        <dbReference type="ARBA" id="ARBA00022842"/>
    </source>
</evidence>
<comment type="caution">
    <text evidence="12">The sequence shown here is derived from an EMBL/GenBank/DDBJ whole genome shotgun (WGS) entry which is preliminary data.</text>
</comment>
<sequence>MLIRDARFLTSNSRADLCPAPTLPEYAFIGRSNVGKSSLLNMLTGRKGLAKTSASPGKTQLINHFLINEEWYLVDLPGYGYAKVSKTARAEWTRMINFYLRHRPNLMCVCVLIDSRHPPLPADLEFMEKLGEEGIPFVMIFTKIDKQSTAQTKALLATYLQKMGETWDELPRYFQTSAETAAGRDEVLAFIADVNKQWSATATANA</sequence>
<evidence type="ECO:0000256" key="2">
    <source>
        <dbReference type="ARBA" id="ARBA00009638"/>
    </source>
</evidence>
<evidence type="ECO:0000256" key="5">
    <source>
        <dbReference type="ARBA" id="ARBA00022741"/>
    </source>
</evidence>
<evidence type="ECO:0000313" key="13">
    <source>
        <dbReference type="Proteomes" id="UP000612233"/>
    </source>
</evidence>
<organism evidence="12 13">
    <name type="scientific">Hymenobacter montanus</name>
    <dbReference type="NCBI Taxonomy" id="2771359"/>
    <lineage>
        <taxon>Bacteria</taxon>
        <taxon>Pseudomonadati</taxon>
        <taxon>Bacteroidota</taxon>
        <taxon>Cytophagia</taxon>
        <taxon>Cytophagales</taxon>
        <taxon>Hymenobacteraceae</taxon>
        <taxon>Hymenobacter</taxon>
    </lineage>
</organism>
<dbReference type="GO" id="GO:0000917">
    <property type="term" value="P:division septum assembly"/>
    <property type="evidence" value="ECO:0007669"/>
    <property type="project" value="UniProtKB-KW"/>
</dbReference>
<keyword evidence="5 10" id="KW-0547">Nucleotide-binding</keyword>
<gene>
    <name evidence="10" type="primary">engB</name>
    <name evidence="12" type="ORF">IC235_07725</name>
</gene>
<feature type="domain" description="EngB-type G" evidence="11">
    <location>
        <begin position="22"/>
        <end position="197"/>
    </location>
</feature>
<dbReference type="InterPro" id="IPR030393">
    <property type="entry name" value="G_ENGB_dom"/>
</dbReference>
<dbReference type="RefSeq" id="WP_191004601.1">
    <property type="nucleotide sequence ID" value="NZ_JACXAD010000007.1"/>
</dbReference>
<evidence type="ECO:0000256" key="3">
    <source>
        <dbReference type="ARBA" id="ARBA00022618"/>
    </source>
</evidence>
<dbReference type="NCBIfam" id="TIGR03598">
    <property type="entry name" value="GTPase_YsxC"/>
    <property type="match status" value="1"/>
</dbReference>
<comment type="cofactor">
    <cofactor evidence="1">
        <name>Mg(2+)</name>
        <dbReference type="ChEBI" id="CHEBI:18420"/>
    </cofactor>
</comment>
<evidence type="ECO:0000256" key="7">
    <source>
        <dbReference type="ARBA" id="ARBA00023134"/>
    </source>
</evidence>
<name>A0A927BCS7_9BACT</name>
<keyword evidence="6" id="KW-0460">Magnesium</keyword>
<comment type="function">
    <text evidence="10">Necessary for normal cell division and for the maintenance of normal septation.</text>
</comment>
<dbReference type="Pfam" id="PF01926">
    <property type="entry name" value="MMR_HSR1"/>
    <property type="match status" value="1"/>
</dbReference>
<keyword evidence="3 10" id="KW-0132">Cell division</keyword>
<dbReference type="GO" id="GO:0005525">
    <property type="term" value="F:GTP binding"/>
    <property type="evidence" value="ECO:0007669"/>
    <property type="project" value="UniProtKB-UniRule"/>
</dbReference>
<dbReference type="CDD" id="cd01876">
    <property type="entry name" value="YihA_EngB"/>
    <property type="match status" value="1"/>
</dbReference>
<keyword evidence="13" id="KW-1185">Reference proteome</keyword>
<evidence type="ECO:0000313" key="12">
    <source>
        <dbReference type="EMBL" id="MBD2767779.1"/>
    </source>
</evidence>
<reference evidence="12" key="1">
    <citation type="submission" date="2020-09" db="EMBL/GenBank/DDBJ databases">
        <authorList>
            <person name="Kim M.K."/>
        </authorList>
    </citation>
    <scope>NUCLEOTIDE SEQUENCE</scope>
    <source>
        <strain evidence="12">BT664</strain>
    </source>
</reference>
<dbReference type="InterPro" id="IPR006073">
    <property type="entry name" value="GTP-bd"/>
</dbReference>
<dbReference type="PANTHER" id="PTHR11649">
    <property type="entry name" value="MSS1/TRME-RELATED GTP-BINDING PROTEIN"/>
    <property type="match status" value="1"/>
</dbReference>
<proteinExistence type="inferred from homology"/>
<dbReference type="PROSITE" id="PS51706">
    <property type="entry name" value="G_ENGB"/>
    <property type="match status" value="1"/>
</dbReference>
<evidence type="ECO:0000256" key="8">
    <source>
        <dbReference type="ARBA" id="ARBA00023210"/>
    </source>
</evidence>
<dbReference type="PANTHER" id="PTHR11649:SF13">
    <property type="entry name" value="ENGB-TYPE G DOMAIN-CONTAINING PROTEIN"/>
    <property type="match status" value="1"/>
</dbReference>
<dbReference type="EMBL" id="JACXAD010000007">
    <property type="protein sequence ID" value="MBD2767779.1"/>
    <property type="molecule type" value="Genomic_DNA"/>
</dbReference>
<dbReference type="Gene3D" id="3.40.50.300">
    <property type="entry name" value="P-loop containing nucleotide triphosphate hydrolases"/>
    <property type="match status" value="1"/>
</dbReference>
<dbReference type="GO" id="GO:0046872">
    <property type="term" value="F:metal ion binding"/>
    <property type="evidence" value="ECO:0007669"/>
    <property type="project" value="UniProtKB-KW"/>
</dbReference>
<evidence type="ECO:0000256" key="1">
    <source>
        <dbReference type="ARBA" id="ARBA00001946"/>
    </source>
</evidence>
<evidence type="ECO:0000256" key="9">
    <source>
        <dbReference type="ARBA" id="ARBA00023306"/>
    </source>
</evidence>
<protein>
    <recommendedName>
        <fullName evidence="10">Probable GTP-binding protein EngB</fullName>
    </recommendedName>
</protein>
<dbReference type="SUPFAM" id="SSF52540">
    <property type="entry name" value="P-loop containing nucleoside triphosphate hydrolases"/>
    <property type="match status" value="1"/>
</dbReference>
<dbReference type="InterPro" id="IPR027417">
    <property type="entry name" value="P-loop_NTPase"/>
</dbReference>
<dbReference type="Proteomes" id="UP000612233">
    <property type="component" value="Unassembled WGS sequence"/>
</dbReference>
<keyword evidence="4" id="KW-0479">Metal-binding</keyword>
<keyword evidence="9 10" id="KW-0131">Cell cycle</keyword>
<evidence type="ECO:0000256" key="10">
    <source>
        <dbReference type="HAMAP-Rule" id="MF_00321"/>
    </source>
</evidence>